<dbReference type="Pfam" id="PF08547">
    <property type="entry name" value="CIA30"/>
    <property type="match status" value="1"/>
</dbReference>
<dbReference type="GO" id="GO:0032981">
    <property type="term" value="P:mitochondrial respiratory chain complex I assembly"/>
    <property type="evidence" value="ECO:0007669"/>
    <property type="project" value="TreeGrafter"/>
</dbReference>
<dbReference type="EMBL" id="JBGBPQ010000007">
    <property type="protein sequence ID" value="KAL1521784.1"/>
    <property type="molecule type" value="Genomic_DNA"/>
</dbReference>
<evidence type="ECO:0000256" key="3">
    <source>
        <dbReference type="ARBA" id="ARBA00023128"/>
    </source>
</evidence>
<sequence length="295" mass="33597">MFCAVRPRQPALRLAGARSVSVLKQLRNWVREQTFSPLDNLRTFDAPYGRSLLTFNCDAEELERWELASDTLHYGSSRSTLVVTADRTALWSGSTSLDLSLPPGPEGAMEAHAQRGTRGKDPTKTGWCAMRTSVAEEFWDLSEFDGVCLRVRPDRRRYMFNIRTAGPLDDNRKEDIYQAPLPRFPPSEHATQIQRETPWAHGVLPDDDGWITYRIPWGAFMLTYRGYVQPHPQAMNLAKMSHFGLLIADGLADDFAMELGEITAFRYHDSEHNVPHVRAGLQLNEAHNYYEQSEL</sequence>
<comment type="caution">
    <text evidence="6">The sequence shown here is derived from an EMBL/GenBank/DDBJ whole genome shotgun (WGS) entry which is preliminary data.</text>
</comment>
<protein>
    <recommendedName>
        <fullName evidence="5">NADH:ubiquinone oxidoreductase intermediate-associated protein 30 domain-containing protein</fullName>
    </recommendedName>
</protein>
<evidence type="ECO:0000256" key="2">
    <source>
        <dbReference type="ARBA" id="ARBA00007884"/>
    </source>
</evidence>
<proteinExistence type="inferred from homology"/>
<dbReference type="PANTHER" id="PTHR13194">
    <property type="entry name" value="COMPLEX I INTERMEDIATE-ASSOCIATED PROTEIN 30"/>
    <property type="match status" value="1"/>
</dbReference>
<dbReference type="Proteomes" id="UP001515480">
    <property type="component" value="Unassembled WGS sequence"/>
</dbReference>
<dbReference type="InterPro" id="IPR008979">
    <property type="entry name" value="Galactose-bd-like_sf"/>
</dbReference>
<keyword evidence="4" id="KW-0143">Chaperone</keyword>
<keyword evidence="3" id="KW-0496">Mitochondrion</keyword>
<feature type="domain" description="NADH:ubiquinone oxidoreductase intermediate-associated protein 30" evidence="5">
    <location>
        <begin position="59"/>
        <end position="258"/>
    </location>
</feature>
<dbReference type="PANTHER" id="PTHR13194:SF18">
    <property type="entry name" value="COMPLEX I INTERMEDIATE-ASSOCIATED PROTEIN 30, MITOCHONDRIAL"/>
    <property type="match status" value="1"/>
</dbReference>
<accession>A0AB34JMB4</accession>
<evidence type="ECO:0000313" key="7">
    <source>
        <dbReference type="Proteomes" id="UP001515480"/>
    </source>
</evidence>
<dbReference type="InterPro" id="IPR013857">
    <property type="entry name" value="NADH-UbQ_OxRdtase-assoc_prot30"/>
</dbReference>
<gene>
    <name evidence="6" type="ORF">AB1Y20_021437</name>
</gene>
<dbReference type="AlphaFoldDB" id="A0AB34JMB4"/>
<comment type="similarity">
    <text evidence="2">Belongs to the CIA30 family.</text>
</comment>
<keyword evidence="7" id="KW-1185">Reference proteome</keyword>
<dbReference type="GO" id="GO:0005739">
    <property type="term" value="C:mitochondrion"/>
    <property type="evidence" value="ECO:0007669"/>
    <property type="project" value="UniProtKB-SubCell"/>
</dbReference>
<organism evidence="6 7">
    <name type="scientific">Prymnesium parvum</name>
    <name type="common">Toxic golden alga</name>
    <dbReference type="NCBI Taxonomy" id="97485"/>
    <lineage>
        <taxon>Eukaryota</taxon>
        <taxon>Haptista</taxon>
        <taxon>Haptophyta</taxon>
        <taxon>Prymnesiophyceae</taxon>
        <taxon>Prymnesiales</taxon>
        <taxon>Prymnesiaceae</taxon>
        <taxon>Prymnesium</taxon>
    </lineage>
</organism>
<dbReference type="GO" id="GO:0051082">
    <property type="term" value="F:unfolded protein binding"/>
    <property type="evidence" value="ECO:0007669"/>
    <property type="project" value="TreeGrafter"/>
</dbReference>
<reference evidence="6 7" key="1">
    <citation type="journal article" date="2024" name="Science">
        <title>Giant polyketide synthase enzymes in the biosynthesis of giant marine polyether toxins.</title>
        <authorList>
            <person name="Fallon T.R."/>
            <person name="Shende V.V."/>
            <person name="Wierzbicki I.H."/>
            <person name="Pendleton A.L."/>
            <person name="Watervoot N.F."/>
            <person name="Auber R.P."/>
            <person name="Gonzalez D.J."/>
            <person name="Wisecaver J.H."/>
            <person name="Moore B.S."/>
        </authorList>
    </citation>
    <scope>NUCLEOTIDE SEQUENCE [LARGE SCALE GENOMIC DNA]</scope>
    <source>
        <strain evidence="6 7">12B1</strain>
    </source>
</reference>
<evidence type="ECO:0000256" key="4">
    <source>
        <dbReference type="ARBA" id="ARBA00023186"/>
    </source>
</evidence>
<evidence type="ECO:0000256" key="1">
    <source>
        <dbReference type="ARBA" id="ARBA00004173"/>
    </source>
</evidence>
<comment type="subcellular location">
    <subcellularLocation>
        <location evidence="1">Mitochondrion</location>
    </subcellularLocation>
</comment>
<dbReference type="SUPFAM" id="SSF49785">
    <property type="entry name" value="Galactose-binding domain-like"/>
    <property type="match status" value="1"/>
</dbReference>
<name>A0AB34JMB4_PRYPA</name>
<dbReference type="InterPro" id="IPR039131">
    <property type="entry name" value="NDUFAF1"/>
</dbReference>
<evidence type="ECO:0000313" key="6">
    <source>
        <dbReference type="EMBL" id="KAL1521784.1"/>
    </source>
</evidence>
<dbReference type="GO" id="GO:0006120">
    <property type="term" value="P:mitochondrial electron transport, NADH to ubiquinone"/>
    <property type="evidence" value="ECO:0007669"/>
    <property type="project" value="TreeGrafter"/>
</dbReference>
<evidence type="ECO:0000259" key="5">
    <source>
        <dbReference type="Pfam" id="PF08547"/>
    </source>
</evidence>